<feature type="region of interest" description="Disordered" evidence="1">
    <location>
        <begin position="265"/>
        <end position="292"/>
    </location>
</feature>
<feature type="compositionally biased region" description="Basic and acidic residues" evidence="1">
    <location>
        <begin position="180"/>
        <end position="198"/>
    </location>
</feature>
<proteinExistence type="predicted"/>
<evidence type="ECO:0000313" key="2">
    <source>
        <dbReference type="EMBL" id="THV01145.1"/>
    </source>
</evidence>
<gene>
    <name evidence="2" type="ORF">K435DRAFT_836968</name>
</gene>
<sequence length="359" mass="39555">MLRYSRKSEAIVTALVFTSLANAFTLDVIPSIVTVGETVKVTWSRETNGNTDPSNWHLAFAPKGQEKDFLDSMIKPPNAGSQGGTLSVKIPSVESPSQGQVELLAFTDPARPGFFFTVPIMINTPQTAEMPSITETESTSSSSTKSDSAPSTSITKNDSQKVSSSNSRRRRRSAAQPISEFHRDKMVRSKSKSKDPRVLKLSILTTGVNMGPGKVATPFCCSLSARTSPTIHDVDEKTPSLAHHYYLDQQSYVRDTLSVPASPAPTSMYTVTDRQSSEISHAPVGPTRPRTDRQMQIQDQIMKLWAQMIEPGAAHERDVLRERIRELEKFHDSDWALELSDALPLGLKKDNAVINLVIK</sequence>
<accession>A0A4S8MEV1</accession>
<keyword evidence="3" id="KW-1185">Reference proteome</keyword>
<dbReference type="Proteomes" id="UP000297245">
    <property type="component" value="Unassembled WGS sequence"/>
</dbReference>
<feature type="compositionally biased region" description="Polar residues" evidence="1">
    <location>
        <begin position="265"/>
        <end position="279"/>
    </location>
</feature>
<protein>
    <submittedName>
        <fullName evidence="2">Uncharacterized protein</fullName>
    </submittedName>
</protein>
<dbReference type="OrthoDB" id="3070875at2759"/>
<feature type="compositionally biased region" description="Low complexity" evidence="1">
    <location>
        <begin position="132"/>
        <end position="153"/>
    </location>
</feature>
<reference evidence="2 3" key="1">
    <citation type="journal article" date="2019" name="Nat. Ecol. Evol.">
        <title>Megaphylogeny resolves global patterns of mushroom evolution.</title>
        <authorList>
            <person name="Varga T."/>
            <person name="Krizsan K."/>
            <person name="Foldi C."/>
            <person name="Dima B."/>
            <person name="Sanchez-Garcia M."/>
            <person name="Sanchez-Ramirez S."/>
            <person name="Szollosi G.J."/>
            <person name="Szarkandi J.G."/>
            <person name="Papp V."/>
            <person name="Albert L."/>
            <person name="Andreopoulos W."/>
            <person name="Angelini C."/>
            <person name="Antonin V."/>
            <person name="Barry K.W."/>
            <person name="Bougher N.L."/>
            <person name="Buchanan P."/>
            <person name="Buyck B."/>
            <person name="Bense V."/>
            <person name="Catcheside P."/>
            <person name="Chovatia M."/>
            <person name="Cooper J."/>
            <person name="Damon W."/>
            <person name="Desjardin D."/>
            <person name="Finy P."/>
            <person name="Geml J."/>
            <person name="Haridas S."/>
            <person name="Hughes K."/>
            <person name="Justo A."/>
            <person name="Karasinski D."/>
            <person name="Kautmanova I."/>
            <person name="Kiss B."/>
            <person name="Kocsube S."/>
            <person name="Kotiranta H."/>
            <person name="LaButti K.M."/>
            <person name="Lechner B.E."/>
            <person name="Liimatainen K."/>
            <person name="Lipzen A."/>
            <person name="Lukacs Z."/>
            <person name="Mihaltcheva S."/>
            <person name="Morgado L.N."/>
            <person name="Niskanen T."/>
            <person name="Noordeloos M.E."/>
            <person name="Ohm R.A."/>
            <person name="Ortiz-Santana B."/>
            <person name="Ovrebo C."/>
            <person name="Racz N."/>
            <person name="Riley R."/>
            <person name="Savchenko A."/>
            <person name="Shiryaev A."/>
            <person name="Soop K."/>
            <person name="Spirin V."/>
            <person name="Szebenyi C."/>
            <person name="Tomsovsky M."/>
            <person name="Tulloss R.E."/>
            <person name="Uehling J."/>
            <person name="Grigoriev I.V."/>
            <person name="Vagvolgyi C."/>
            <person name="Papp T."/>
            <person name="Martin F.M."/>
            <person name="Miettinen O."/>
            <person name="Hibbett D.S."/>
            <person name="Nagy L.G."/>
        </authorList>
    </citation>
    <scope>NUCLEOTIDE SEQUENCE [LARGE SCALE GENOMIC DNA]</scope>
    <source>
        <strain evidence="2 3">CBS 962.96</strain>
    </source>
</reference>
<evidence type="ECO:0000313" key="3">
    <source>
        <dbReference type="Proteomes" id="UP000297245"/>
    </source>
</evidence>
<dbReference type="EMBL" id="ML179094">
    <property type="protein sequence ID" value="THV01145.1"/>
    <property type="molecule type" value="Genomic_DNA"/>
</dbReference>
<organism evidence="2 3">
    <name type="scientific">Dendrothele bispora (strain CBS 962.96)</name>
    <dbReference type="NCBI Taxonomy" id="1314807"/>
    <lineage>
        <taxon>Eukaryota</taxon>
        <taxon>Fungi</taxon>
        <taxon>Dikarya</taxon>
        <taxon>Basidiomycota</taxon>
        <taxon>Agaricomycotina</taxon>
        <taxon>Agaricomycetes</taxon>
        <taxon>Agaricomycetidae</taxon>
        <taxon>Agaricales</taxon>
        <taxon>Agaricales incertae sedis</taxon>
        <taxon>Dendrothele</taxon>
    </lineage>
</organism>
<evidence type="ECO:0000256" key="1">
    <source>
        <dbReference type="SAM" id="MobiDB-lite"/>
    </source>
</evidence>
<dbReference type="AlphaFoldDB" id="A0A4S8MEV1"/>
<feature type="region of interest" description="Disordered" evidence="1">
    <location>
        <begin position="126"/>
        <end position="198"/>
    </location>
</feature>
<name>A0A4S8MEV1_DENBC</name>